<dbReference type="Proteomes" id="UP001642409">
    <property type="component" value="Unassembled WGS sequence"/>
</dbReference>
<evidence type="ECO:0000313" key="3">
    <source>
        <dbReference type="Proteomes" id="UP001642409"/>
    </source>
</evidence>
<protein>
    <submittedName>
        <fullName evidence="2">Hypothetical_protein</fullName>
    </submittedName>
</protein>
<organism evidence="1">
    <name type="scientific">Hexamita inflata</name>
    <dbReference type="NCBI Taxonomy" id="28002"/>
    <lineage>
        <taxon>Eukaryota</taxon>
        <taxon>Metamonada</taxon>
        <taxon>Diplomonadida</taxon>
        <taxon>Hexamitidae</taxon>
        <taxon>Hexamitinae</taxon>
        <taxon>Hexamita</taxon>
    </lineage>
</organism>
<reference evidence="2 3" key="2">
    <citation type="submission" date="2024-07" db="EMBL/GenBank/DDBJ databases">
        <authorList>
            <person name="Akdeniz Z."/>
        </authorList>
    </citation>
    <scope>NUCLEOTIDE SEQUENCE [LARGE SCALE GENOMIC DNA]</scope>
</reference>
<sequence>METELELIFGQNSFVVQSDRPIKQIFNKMRLTYATINSKQPYYSTIHSIDSKQIVQSVISLSQKQYLKIIKDVDRNYYNKTDRDARLYLTSTIPPSNLLQLADLNCVGEMQLDYLKFILQLLESTDFAVISTMIKPYFERLRMFSINAYNNQPQSYFVSCTNNIFNKNVRSLTAKSYKQLKKSSGQNKPAIMKFLESKQEALPPAYLRYSPPSSTQQSITPVTLQKVQPICDSSFNQLKTRAAAEKYASLDFFGDCVINAKYTLKNFTSDSINSQINMSQNMNLYTFLLTKLSDDFKIKLFGSRSISKLIINNLLRLDPSLQTLQSVQNYSMCECVSTAEPLPLLVIPTPSKQQQLSNFKKAHSEFLKMFTQLSAENKFECFEKCQCGSYYHREILYGVQVQNICSEFEEFSTIEFTDKTVCVDLAQKKCAIFTKNTKETLKKGNLSDLKGIPKPENVEITDFEQINEEFWNERVVRRACKCQ</sequence>
<evidence type="ECO:0000313" key="1">
    <source>
        <dbReference type="EMBL" id="CAI9912660.1"/>
    </source>
</evidence>
<dbReference type="EMBL" id="CATOUU010000003">
    <property type="protein sequence ID" value="CAI9912660.1"/>
    <property type="molecule type" value="Genomic_DNA"/>
</dbReference>
<comment type="caution">
    <text evidence="1">The sequence shown here is derived from an EMBL/GenBank/DDBJ whole genome shotgun (WGS) entry which is preliminary data.</text>
</comment>
<keyword evidence="3" id="KW-1185">Reference proteome</keyword>
<dbReference type="AlphaFoldDB" id="A0AA86N4P2"/>
<dbReference type="EMBL" id="CAXDID020000038">
    <property type="protein sequence ID" value="CAL5998489.1"/>
    <property type="molecule type" value="Genomic_DNA"/>
</dbReference>
<name>A0AA86N4P2_9EUKA</name>
<evidence type="ECO:0000313" key="2">
    <source>
        <dbReference type="EMBL" id="CAL5998489.1"/>
    </source>
</evidence>
<accession>A0AA86N4P2</accession>
<reference evidence="1" key="1">
    <citation type="submission" date="2023-06" db="EMBL/GenBank/DDBJ databases">
        <authorList>
            <person name="Kurt Z."/>
        </authorList>
    </citation>
    <scope>NUCLEOTIDE SEQUENCE</scope>
</reference>
<gene>
    <name evidence="2" type="ORF">HINF_LOCUS15759</name>
    <name evidence="1" type="ORF">HINF_LOCUS305</name>
</gene>
<proteinExistence type="predicted"/>